<feature type="compositionally biased region" description="Basic and acidic residues" evidence="8">
    <location>
        <begin position="402"/>
        <end position="414"/>
    </location>
</feature>
<feature type="coiled-coil region" evidence="7">
    <location>
        <begin position="1066"/>
        <end position="1093"/>
    </location>
</feature>
<evidence type="ECO:0000313" key="12">
    <source>
        <dbReference type="Proteomes" id="UP000044602"/>
    </source>
</evidence>
<accession>A0A0G4KTV1</accession>
<dbReference type="Pfam" id="PF08743">
    <property type="entry name" value="Nse4_C"/>
    <property type="match status" value="1"/>
</dbReference>
<evidence type="ECO:0000256" key="2">
    <source>
        <dbReference type="ARBA" id="ARBA00008997"/>
    </source>
</evidence>
<evidence type="ECO:0000259" key="9">
    <source>
        <dbReference type="Pfam" id="PF08743"/>
    </source>
</evidence>
<evidence type="ECO:0000256" key="5">
    <source>
        <dbReference type="ARBA" id="ARBA00023204"/>
    </source>
</evidence>
<evidence type="ECO:0000256" key="8">
    <source>
        <dbReference type="SAM" id="MobiDB-lite"/>
    </source>
</evidence>
<dbReference type="InterPro" id="IPR027786">
    <property type="entry name" value="Nse4/EID"/>
</dbReference>
<evidence type="ECO:0000259" key="10">
    <source>
        <dbReference type="Pfam" id="PF15412"/>
    </source>
</evidence>
<evidence type="ECO:0000256" key="1">
    <source>
        <dbReference type="ARBA" id="ARBA00004123"/>
    </source>
</evidence>
<sequence>MPVSASSSGGSSSPAESENEGTSSNRERSLALRHGRNGKRKRTDTAHGAARRRRSSSSDEDDDDQNDPDMYDPDQPMEDRRRIQRGFRDLQKNLNENMEEYMQPNSKGLLETLRRAQQLSSDVKQTNEATIDARLLVSTIDLSYRKTMRMVQGNTSQGVDIDEFVSKCITYMRHGGGIADDNAPALSSTQRQRRRRGQDGDDDENDEMLNWPHLGRFACLQHNRRPALSGFLVGPLSVEKKVRRITKRTARFRREDLAETRPEVLNVDELSKKENDLTSICAKILKQLREVQMDAQQRLSEIFEARQNMQQSDMMKIMHEHGLRDTGGVDLLRFVVNPMSFGQTVENMFYVSFLIRDGKVNVEFDQNELPSLSPVDAGDAEGGAKTVYRQQAHQKENSATMSEKDEDRATEGRIGDGLASSSSPESQKRPSGRSRRKPLPGIFTQRAPSFSSRATGTPLASGIGKRSTAVDSPFGRVPITAARGTPSHTFMFGGYSGLEEMREALKRQASIIDRMIVAEKEVAAEAEDARTARIEAELTAEELERRVESLNKRLSKIDRTTARSGPVSEKLTPTQREKALQEQLMEANKKILGLDAMLLESNESAYRAEKFLAETESRLVVIEEQHERDRGSWRSMSYRKESYANETQTHTGKGKDSSSGSKASTKSGSTEQASDSGDESRTRPPPSTTDVSSNCPIYEEEDVTGEVHLETSGSEDDYPDDKMMRGHAHVGWSESVSMPRADWEAMLDEYSRLQNMKEIFQFGAAAQDSLRAAADAGRESELLEISDLEAILKGSFEPWVQEENEQEQEPDDSFSDKATVKEDVQQLSPRAEKWDQEVAKLRSQLVEIEKEKSTLTKQLASAGSMIEGMKSSSNECTVNADATNKQFQHLDNALEEKHQMQAALRGAYEANSDKEHVNELRASLASSAKKVREALTRLPDIPGRRLVKDHDMCQEEASALEQRLGKIVTQVTDKSKETGAQLTKLTSEANELEIALFQAEDRYEAVQEPLQKRLQQVKRELEEAQEAVAAAIQDLYYETHRLYGHKNERRHDEEKDREEVLDQPHVRKLIKRVKSLEHELRQAKRSHDELEVRVGRLEAWQKTTATRLHTTTRDLKAVKQGQDGVQENFESAPEGPKTNEPLPWRFLSGLESTLRSNVSAWRRLLSFVWAGFLYLGMLMHDLVLGTNQRVGAWSKKTSLMKLMQRGRPSRWPQLQASDLVTVLFHVTVWAMILKTILTWWALKEQQDVWFRANGMTRAYYHDMTGCDAMMVDERFFSDGFRMVNQGLAAIPRWPLLLFDAARRGLEACLGVRRISA</sequence>
<keyword evidence="3" id="KW-0227">DNA damage</keyword>
<protein>
    <recommendedName>
        <fullName evidence="13">Non-structural maintenance of chromosomes element 4</fullName>
    </recommendedName>
</protein>
<dbReference type="PANTHER" id="PTHR16140:SF0">
    <property type="entry name" value="NON-STRUCTURAL MAINTENANCE OF CHROMOSOMES ELEMENT 4"/>
    <property type="match status" value="1"/>
</dbReference>
<feature type="domain" description="Non-structural maintenance of chromosome element 4 C-terminal" evidence="9">
    <location>
        <begin position="329"/>
        <end position="385"/>
    </location>
</feature>
<feature type="region of interest" description="Disordered" evidence="8">
    <location>
        <begin position="801"/>
        <end position="833"/>
    </location>
</feature>
<dbReference type="PANTHER" id="PTHR16140">
    <property type="entry name" value="NON-STRUCTURAL MAINTENANCE OF CHROMOSOMES ELEMENT 4"/>
    <property type="match status" value="1"/>
</dbReference>
<feature type="compositionally biased region" description="Acidic residues" evidence="8">
    <location>
        <begin position="801"/>
        <end position="813"/>
    </location>
</feature>
<dbReference type="GO" id="GO:0006310">
    <property type="term" value="P:DNA recombination"/>
    <property type="evidence" value="ECO:0007669"/>
    <property type="project" value="UniProtKB-KW"/>
</dbReference>
<feature type="compositionally biased region" description="Low complexity" evidence="8">
    <location>
        <begin position="657"/>
        <end position="670"/>
    </location>
</feature>
<evidence type="ECO:0000256" key="7">
    <source>
        <dbReference type="SAM" id="Coils"/>
    </source>
</evidence>
<feature type="domain" description="Nse4/EID protein Nse3/MAGE-binding" evidence="10">
    <location>
        <begin position="132"/>
        <end position="184"/>
    </location>
</feature>
<name>A0A0G4KTV1_VERLO</name>
<feature type="compositionally biased region" description="Acidic residues" evidence="8">
    <location>
        <begin position="58"/>
        <end position="76"/>
    </location>
</feature>
<dbReference type="Pfam" id="PF15412">
    <property type="entry name" value="Nse4-Nse3_bdg"/>
    <property type="match status" value="1"/>
</dbReference>
<dbReference type="GO" id="GO:0030915">
    <property type="term" value="C:Smc5-Smc6 complex"/>
    <property type="evidence" value="ECO:0007669"/>
    <property type="project" value="InterPro"/>
</dbReference>
<dbReference type="GO" id="GO:0005634">
    <property type="term" value="C:nucleus"/>
    <property type="evidence" value="ECO:0007669"/>
    <property type="project" value="UniProtKB-SubCell"/>
</dbReference>
<keyword evidence="12" id="KW-1185">Reference proteome</keyword>
<keyword evidence="6" id="KW-0539">Nucleus</keyword>
<dbReference type="InterPro" id="IPR014854">
    <property type="entry name" value="Nse4_C"/>
</dbReference>
<evidence type="ECO:0000256" key="6">
    <source>
        <dbReference type="ARBA" id="ARBA00023242"/>
    </source>
</evidence>
<organism evidence="11 12">
    <name type="scientific">Verticillium longisporum</name>
    <name type="common">Verticillium dahliae var. longisporum</name>
    <dbReference type="NCBI Taxonomy" id="100787"/>
    <lineage>
        <taxon>Eukaryota</taxon>
        <taxon>Fungi</taxon>
        <taxon>Dikarya</taxon>
        <taxon>Ascomycota</taxon>
        <taxon>Pezizomycotina</taxon>
        <taxon>Sordariomycetes</taxon>
        <taxon>Hypocreomycetidae</taxon>
        <taxon>Glomerellales</taxon>
        <taxon>Plectosphaerellaceae</taxon>
        <taxon>Verticillium</taxon>
    </lineage>
</organism>
<feature type="coiled-coil region" evidence="7">
    <location>
        <begin position="982"/>
        <end position="1034"/>
    </location>
</feature>
<dbReference type="InterPro" id="IPR029225">
    <property type="entry name" value="Nse4_Nse3-bd"/>
</dbReference>
<dbReference type="STRING" id="100787.A0A0G4KTV1"/>
<keyword evidence="5" id="KW-0234">DNA repair</keyword>
<feature type="coiled-coil region" evidence="7">
    <location>
        <begin position="526"/>
        <end position="560"/>
    </location>
</feature>
<dbReference type="EMBL" id="CVQH01004446">
    <property type="protein sequence ID" value="CRK13172.1"/>
    <property type="molecule type" value="Genomic_DNA"/>
</dbReference>
<dbReference type="GO" id="GO:0006281">
    <property type="term" value="P:DNA repair"/>
    <property type="evidence" value="ECO:0007669"/>
    <property type="project" value="UniProtKB-KW"/>
</dbReference>
<comment type="subcellular location">
    <subcellularLocation>
        <location evidence="1">Nucleus</location>
    </subcellularLocation>
</comment>
<keyword evidence="4" id="KW-0233">DNA recombination</keyword>
<evidence type="ECO:0000313" key="11">
    <source>
        <dbReference type="EMBL" id="CRK13172.1"/>
    </source>
</evidence>
<feature type="region of interest" description="Disordered" evidence="8">
    <location>
        <begin position="1"/>
        <end position="81"/>
    </location>
</feature>
<feature type="compositionally biased region" description="Polar residues" evidence="8">
    <location>
        <begin position="446"/>
        <end position="455"/>
    </location>
</feature>
<feature type="compositionally biased region" description="Basic and acidic residues" evidence="8">
    <location>
        <begin position="814"/>
        <end position="833"/>
    </location>
</feature>
<gene>
    <name evidence="11" type="ORF">BN1708_002529</name>
</gene>
<feature type="region of interest" description="Disordered" evidence="8">
    <location>
        <begin position="389"/>
        <end position="471"/>
    </location>
</feature>
<dbReference type="Proteomes" id="UP000044602">
    <property type="component" value="Unassembled WGS sequence"/>
</dbReference>
<feature type="compositionally biased region" description="Low complexity" evidence="8">
    <location>
        <begin position="1"/>
        <end position="16"/>
    </location>
</feature>
<feature type="non-terminal residue" evidence="11">
    <location>
        <position position="1316"/>
    </location>
</feature>
<feature type="region of interest" description="Disordered" evidence="8">
    <location>
        <begin position="642"/>
        <end position="722"/>
    </location>
</feature>
<proteinExistence type="inferred from homology"/>
<reference evidence="11 12" key="1">
    <citation type="submission" date="2015-05" db="EMBL/GenBank/DDBJ databases">
        <authorList>
            <person name="Wang D.B."/>
            <person name="Wang M."/>
        </authorList>
    </citation>
    <scope>NUCLEOTIDE SEQUENCE [LARGE SCALE GENOMIC DNA]</scope>
    <source>
        <strain evidence="11">VL1</strain>
    </source>
</reference>
<keyword evidence="7" id="KW-0175">Coiled coil</keyword>
<comment type="similarity">
    <text evidence="2">Belongs to the NSE4 family.</text>
</comment>
<evidence type="ECO:0000256" key="4">
    <source>
        <dbReference type="ARBA" id="ARBA00023172"/>
    </source>
</evidence>
<evidence type="ECO:0000256" key="3">
    <source>
        <dbReference type="ARBA" id="ARBA00022763"/>
    </source>
</evidence>
<evidence type="ECO:0008006" key="13">
    <source>
        <dbReference type="Google" id="ProtNLM"/>
    </source>
</evidence>
<feature type="compositionally biased region" description="Basic residues" evidence="8">
    <location>
        <begin position="31"/>
        <end position="42"/>
    </location>
</feature>
<feature type="region of interest" description="Disordered" evidence="8">
    <location>
        <begin position="179"/>
        <end position="207"/>
    </location>
</feature>